<keyword evidence="1" id="KW-0732">Signal</keyword>
<dbReference type="PANTHER" id="PTHR38847:SF1">
    <property type="entry name" value="PSEUDOURIDINE SYNTHASE RSUA_RLUA-LIKE DOMAIN-CONTAINING PROTEIN"/>
    <property type="match status" value="1"/>
</dbReference>
<feature type="signal peptide" evidence="1">
    <location>
        <begin position="1"/>
        <end position="33"/>
    </location>
</feature>
<proteinExistence type="predicted"/>
<dbReference type="EMBL" id="JAECZB010000113">
    <property type="protein sequence ID" value="MBH8556348.1"/>
    <property type="molecule type" value="Genomic_DNA"/>
</dbReference>
<dbReference type="Pfam" id="PF14273">
    <property type="entry name" value="DUF4360"/>
    <property type="match status" value="1"/>
</dbReference>
<name>A0A8J7HK65_9CYAN</name>
<dbReference type="Proteomes" id="UP000599391">
    <property type="component" value="Unassembled WGS sequence"/>
</dbReference>
<comment type="caution">
    <text evidence="2">The sequence shown here is derived from an EMBL/GenBank/DDBJ whole genome shotgun (WGS) entry which is preliminary data.</text>
</comment>
<gene>
    <name evidence="2" type="ORF">I8751_29290</name>
</gene>
<evidence type="ECO:0000313" key="2">
    <source>
        <dbReference type="EMBL" id="MBH8556348.1"/>
    </source>
</evidence>
<keyword evidence="3" id="KW-1185">Reference proteome</keyword>
<accession>A0A8J7HK65</accession>
<dbReference type="AlphaFoldDB" id="A0A8J7HK65"/>
<evidence type="ECO:0000313" key="3">
    <source>
        <dbReference type="Proteomes" id="UP000599391"/>
    </source>
</evidence>
<dbReference type="RefSeq" id="WP_214442541.1">
    <property type="nucleotide sequence ID" value="NZ_JAECZB010000113.1"/>
</dbReference>
<evidence type="ECO:0000256" key="1">
    <source>
        <dbReference type="SAM" id="SignalP"/>
    </source>
</evidence>
<protein>
    <submittedName>
        <fullName evidence="2">DUF4360 domain-containing protein</fullName>
    </submittedName>
</protein>
<reference evidence="2 3" key="1">
    <citation type="journal article" date="2021" name="Int. J. Syst. Evol. Microbiol.">
        <title>Amazonocrinis nigriterrae gen. nov., sp. nov., Atlanticothrix silvestris gen. nov., sp. nov. and Dendronalium phyllosphericum gen. nov., sp. nov., nostocacean cyanobacteria from Brazilian environments.</title>
        <authorList>
            <person name="Alvarenga D.O."/>
            <person name="Andreote A.P.D."/>
            <person name="Branco L.H.Z."/>
            <person name="Delbaje E."/>
            <person name="Cruz R.B."/>
            <person name="Varani A.M."/>
            <person name="Fiore M.F."/>
        </authorList>
    </citation>
    <scope>NUCLEOTIDE SEQUENCE [LARGE SCALE GENOMIC DNA]</scope>
    <source>
        <strain evidence="2 3">CENA357</strain>
    </source>
</reference>
<organism evidence="2 3">
    <name type="scientific">Atlanticothrix silvestris CENA357</name>
    <dbReference type="NCBI Taxonomy" id="1725252"/>
    <lineage>
        <taxon>Bacteria</taxon>
        <taxon>Bacillati</taxon>
        <taxon>Cyanobacteriota</taxon>
        <taxon>Cyanophyceae</taxon>
        <taxon>Nostocales</taxon>
        <taxon>Nodulariaceae</taxon>
        <taxon>Atlanticothrix</taxon>
        <taxon>Atlanticothrix silvestris</taxon>
    </lineage>
</organism>
<dbReference type="InterPro" id="IPR025649">
    <property type="entry name" value="DUF4360"/>
</dbReference>
<dbReference type="PANTHER" id="PTHR38847">
    <property type="match status" value="1"/>
</dbReference>
<sequence length="203" mass="22060">MNNKFFRTTSITLLQAFFAAAALMTAFVSPAFAEPKVEIIGAGYGGSGCPGGTASVNVSPDGQELSILFDKFIALANNPRESRKSCNLTIPIKVPQGFQISLYDADYRGYVAPQTIGNLRAEYFFAGQRGPIFSRQFDGETNYNVRDSLATVADVWSRCGDSLNMRVNAAMAARGQGMATVDSFDLAHRGLVYHLKYRTCPSN</sequence>
<feature type="chain" id="PRO_5035282172" evidence="1">
    <location>
        <begin position="34"/>
        <end position="203"/>
    </location>
</feature>